<dbReference type="PROSITE" id="PS50893">
    <property type="entry name" value="ABC_TRANSPORTER_2"/>
    <property type="match status" value="1"/>
</dbReference>
<evidence type="ECO:0000313" key="8">
    <source>
        <dbReference type="EMBL" id="OUJ01405.1"/>
    </source>
</evidence>
<evidence type="ECO:0000256" key="4">
    <source>
        <dbReference type="ARBA" id="ARBA00022840"/>
    </source>
</evidence>
<dbReference type="InterPro" id="IPR003593">
    <property type="entry name" value="AAA+_ATPase"/>
</dbReference>
<evidence type="ECO:0000256" key="6">
    <source>
        <dbReference type="ARBA" id="ARBA00037066"/>
    </source>
</evidence>
<dbReference type="PANTHER" id="PTHR42794:SF1">
    <property type="entry name" value="HEMIN IMPORT ATP-BINDING PROTEIN HMUV"/>
    <property type="match status" value="1"/>
</dbReference>
<name>A0A1Z5YT16_9PROT</name>
<dbReference type="SUPFAM" id="SSF52540">
    <property type="entry name" value="P-loop containing nucleoside triphosphate hydrolases"/>
    <property type="match status" value="1"/>
</dbReference>
<dbReference type="CDD" id="cd03214">
    <property type="entry name" value="ABC_Iron-Siderophores_B12_Hemin"/>
    <property type="match status" value="1"/>
</dbReference>
<keyword evidence="2" id="KW-0813">Transport</keyword>
<keyword evidence="5" id="KW-1278">Translocase</keyword>
<protein>
    <submittedName>
        <fullName evidence="8">Ferrichrome ABC transporter ATP-binding protein</fullName>
    </submittedName>
</protein>
<feature type="domain" description="ABC transporter" evidence="7">
    <location>
        <begin position="2"/>
        <end position="235"/>
    </location>
</feature>
<dbReference type="EMBL" id="JOMQ01000047">
    <property type="protein sequence ID" value="OUJ01405.1"/>
    <property type="molecule type" value="Genomic_DNA"/>
</dbReference>
<dbReference type="GO" id="GO:0005524">
    <property type="term" value="F:ATP binding"/>
    <property type="evidence" value="ECO:0007669"/>
    <property type="project" value="UniProtKB-KW"/>
</dbReference>
<evidence type="ECO:0000313" key="9">
    <source>
        <dbReference type="Proteomes" id="UP000196086"/>
    </source>
</evidence>
<organism evidence="8 9">
    <name type="scientific">Acetobacter cibinongensis</name>
    <dbReference type="NCBI Taxonomy" id="146475"/>
    <lineage>
        <taxon>Bacteria</taxon>
        <taxon>Pseudomonadati</taxon>
        <taxon>Pseudomonadota</taxon>
        <taxon>Alphaproteobacteria</taxon>
        <taxon>Acetobacterales</taxon>
        <taxon>Acetobacteraceae</taxon>
        <taxon>Acetobacter</taxon>
    </lineage>
</organism>
<comment type="caution">
    <text evidence="8">The sequence shown here is derived from an EMBL/GenBank/DDBJ whole genome shotgun (WGS) entry which is preliminary data.</text>
</comment>
<dbReference type="InterPro" id="IPR027417">
    <property type="entry name" value="P-loop_NTPase"/>
</dbReference>
<sequence>MLSVQGITSHIGARPVLHGVSAQFQAGQLTGLLGPNGAGKSTLLKIMAGVLTAAQGTVLLDGKPLAAFSARQKAQCLAYIPQGQEQVPPMSVREVVSLGRLPYRESTEGAAHHPAVTEALALTGLTELSDRKADQLSGGEHARLMLARALATQAPVLLADEVLAALDPAHALSVMHLFRAVAAQGRCIVLVIHDLLLATRFCDRLLVLQNGQVQLDGPPTTLTQSMVQHVYGVSTRWIEGACVPWDIQPA</sequence>
<dbReference type="Pfam" id="PF00005">
    <property type="entry name" value="ABC_tran"/>
    <property type="match status" value="1"/>
</dbReference>
<dbReference type="InterPro" id="IPR003439">
    <property type="entry name" value="ABC_transporter-like_ATP-bd"/>
</dbReference>
<dbReference type="OrthoDB" id="9810077at2"/>
<comment type="function">
    <text evidence="6">Part of the ABC transporter complex HmuTUV involved in hemin import. Responsible for energy coupling to the transport system.</text>
</comment>
<comment type="similarity">
    <text evidence="1">Belongs to the ABC transporter superfamily.</text>
</comment>
<accession>A0A1Z5YT16</accession>
<keyword evidence="3" id="KW-0547">Nucleotide-binding</keyword>
<dbReference type="FunFam" id="3.40.50.300:FF:000134">
    <property type="entry name" value="Iron-enterobactin ABC transporter ATP-binding protein"/>
    <property type="match status" value="1"/>
</dbReference>
<proteinExistence type="inferred from homology"/>
<evidence type="ECO:0000256" key="2">
    <source>
        <dbReference type="ARBA" id="ARBA00022448"/>
    </source>
</evidence>
<evidence type="ECO:0000256" key="3">
    <source>
        <dbReference type="ARBA" id="ARBA00022741"/>
    </source>
</evidence>
<keyword evidence="4 8" id="KW-0067">ATP-binding</keyword>
<evidence type="ECO:0000256" key="5">
    <source>
        <dbReference type="ARBA" id="ARBA00022967"/>
    </source>
</evidence>
<dbReference type="AlphaFoldDB" id="A0A1Z5YT16"/>
<dbReference type="SMART" id="SM00382">
    <property type="entry name" value="AAA"/>
    <property type="match status" value="1"/>
</dbReference>
<dbReference type="Gene3D" id="3.40.50.300">
    <property type="entry name" value="P-loop containing nucleotide triphosphate hydrolases"/>
    <property type="match status" value="1"/>
</dbReference>
<dbReference type="GO" id="GO:0016887">
    <property type="term" value="F:ATP hydrolysis activity"/>
    <property type="evidence" value="ECO:0007669"/>
    <property type="project" value="InterPro"/>
</dbReference>
<dbReference type="PANTHER" id="PTHR42794">
    <property type="entry name" value="HEMIN IMPORT ATP-BINDING PROTEIN HMUV"/>
    <property type="match status" value="1"/>
</dbReference>
<dbReference type="RefSeq" id="WP_086651709.1">
    <property type="nucleotide sequence ID" value="NZ_JOMQ01000047.1"/>
</dbReference>
<dbReference type="Proteomes" id="UP000196086">
    <property type="component" value="Unassembled WGS sequence"/>
</dbReference>
<reference evidence="8 9" key="1">
    <citation type="submission" date="2014-06" db="EMBL/GenBank/DDBJ databases">
        <authorList>
            <person name="Ju J."/>
            <person name="Zhang J."/>
        </authorList>
    </citation>
    <scope>NUCLEOTIDE SEQUENCE [LARGE SCALE GENOMIC DNA]</scope>
    <source>
        <strain evidence="8 9">DsW_47</strain>
    </source>
</reference>
<gene>
    <name evidence="8" type="ORF">HK14_09545</name>
</gene>
<evidence type="ECO:0000259" key="7">
    <source>
        <dbReference type="PROSITE" id="PS50893"/>
    </source>
</evidence>
<evidence type="ECO:0000256" key="1">
    <source>
        <dbReference type="ARBA" id="ARBA00005417"/>
    </source>
</evidence>